<comment type="caution">
    <text evidence="2">The sequence shown here is derived from an EMBL/GenBank/DDBJ whole genome shotgun (WGS) entry which is preliminary data.</text>
</comment>
<proteinExistence type="predicted"/>
<evidence type="ECO:0000259" key="1">
    <source>
        <dbReference type="SMART" id="SM00953"/>
    </source>
</evidence>
<evidence type="ECO:0000313" key="3">
    <source>
        <dbReference type="Proteomes" id="UP001219862"/>
    </source>
</evidence>
<accession>A0ABT5KNQ5</accession>
<dbReference type="Proteomes" id="UP001219862">
    <property type="component" value="Unassembled WGS sequence"/>
</dbReference>
<reference evidence="2 3" key="1">
    <citation type="submission" date="2022-10" db="EMBL/GenBank/DDBJ databases">
        <title>paucibacter sp. hw8 Genome sequencing.</title>
        <authorList>
            <person name="Park S."/>
        </authorList>
    </citation>
    <scope>NUCLEOTIDE SEQUENCE [LARGE SCALE GENOMIC DNA]</scope>
    <source>
        <strain evidence="3">hw8</strain>
    </source>
</reference>
<dbReference type="EMBL" id="JAQQXS010000003">
    <property type="protein sequence ID" value="MDC8784543.1"/>
    <property type="molecule type" value="Genomic_DNA"/>
</dbReference>
<organism evidence="2 3">
    <name type="scientific">Roseateles koreensis</name>
    <dbReference type="NCBI Taxonomy" id="2987526"/>
    <lineage>
        <taxon>Bacteria</taxon>
        <taxon>Pseudomonadati</taxon>
        <taxon>Pseudomonadota</taxon>
        <taxon>Betaproteobacteria</taxon>
        <taxon>Burkholderiales</taxon>
        <taxon>Sphaerotilaceae</taxon>
        <taxon>Roseateles</taxon>
    </lineage>
</organism>
<keyword evidence="3" id="KW-1185">Reference proteome</keyword>
<feature type="domain" description="RES" evidence="1">
    <location>
        <begin position="79"/>
        <end position="204"/>
    </location>
</feature>
<sequence length="233" mass="25629">MIDLPQETVLPVGKVYRLVPSRYPPIGIFDAVANPDELAAQFALQSLTNPRIRDEVGDIQLVAPFDRVVGHGCSPVMAAFCHLNAEGSRFSDGTWGVYYAAASLQCAVAEVSHHRARFMERTAEKAIDLDMRSYVTTVAKPLHDVRGPTWATIKHPEDYRPSQALACVLRSQGSWGLAYESIRSPGEECYAALRPPALHVPVVQGAHVTLRWDGSSLTSWYHKSGDRPIAQHG</sequence>
<dbReference type="Pfam" id="PF08808">
    <property type="entry name" value="RES"/>
    <property type="match status" value="1"/>
</dbReference>
<dbReference type="SMART" id="SM00953">
    <property type="entry name" value="RES"/>
    <property type="match status" value="1"/>
</dbReference>
<gene>
    <name evidence="2" type="ORF">PRZ01_05015</name>
</gene>
<dbReference type="InterPro" id="IPR014914">
    <property type="entry name" value="RES_dom"/>
</dbReference>
<evidence type="ECO:0000313" key="2">
    <source>
        <dbReference type="EMBL" id="MDC8784543.1"/>
    </source>
</evidence>
<name>A0ABT5KNQ5_9BURK</name>
<protein>
    <submittedName>
        <fullName evidence="2">RES family NAD+ phosphorylase</fullName>
    </submittedName>
</protein>
<dbReference type="RefSeq" id="WP_273595653.1">
    <property type="nucleotide sequence ID" value="NZ_JAQQXS010000003.1"/>
</dbReference>